<evidence type="ECO:0000313" key="3">
    <source>
        <dbReference type="EMBL" id="CAD2074509.1"/>
    </source>
</evidence>
<dbReference type="PANTHER" id="PTHR46268">
    <property type="entry name" value="STRESS RESPONSE PROTEIN NHAX"/>
    <property type="match status" value="1"/>
</dbReference>
<dbReference type="SUPFAM" id="SSF52402">
    <property type="entry name" value="Adenine nucleotide alpha hydrolases-like"/>
    <property type="match status" value="1"/>
</dbReference>
<feature type="domain" description="UspA" evidence="2">
    <location>
        <begin position="2"/>
        <end position="104"/>
    </location>
</feature>
<evidence type="ECO:0000313" key="4">
    <source>
        <dbReference type="Proteomes" id="UP000521032"/>
    </source>
</evidence>
<dbReference type="InterPro" id="IPR006016">
    <property type="entry name" value="UspA"/>
</dbReference>
<evidence type="ECO:0000259" key="2">
    <source>
        <dbReference type="Pfam" id="PF00582"/>
    </source>
</evidence>
<dbReference type="Proteomes" id="UP000521032">
    <property type="component" value="Unassembled WGS sequence"/>
</dbReference>
<dbReference type="InterPro" id="IPR014729">
    <property type="entry name" value="Rossmann-like_a/b/a_fold"/>
</dbReference>
<dbReference type="PRINTS" id="PR01438">
    <property type="entry name" value="UNVRSLSTRESS"/>
</dbReference>
<dbReference type="PANTHER" id="PTHR46268:SF6">
    <property type="entry name" value="UNIVERSAL STRESS PROTEIN UP12"/>
    <property type="match status" value="1"/>
</dbReference>
<dbReference type="CDD" id="cd00293">
    <property type="entry name" value="USP-like"/>
    <property type="match status" value="1"/>
</dbReference>
<dbReference type="Pfam" id="PF00582">
    <property type="entry name" value="Usp"/>
    <property type="match status" value="1"/>
</dbReference>
<dbReference type="EMBL" id="CAJEWE010000007">
    <property type="protein sequence ID" value="CAD2074509.1"/>
    <property type="molecule type" value="Genomic_DNA"/>
</dbReference>
<dbReference type="InterPro" id="IPR006015">
    <property type="entry name" value="Universal_stress_UspA"/>
</dbReference>
<evidence type="ECO:0000256" key="1">
    <source>
        <dbReference type="ARBA" id="ARBA00008791"/>
    </source>
</evidence>
<organism evidence="3 4">
    <name type="scientific">Phocicoccus schoeneichii</name>
    <dbReference type="NCBI Taxonomy" id="1812261"/>
    <lineage>
        <taxon>Bacteria</taxon>
        <taxon>Bacillati</taxon>
        <taxon>Bacillota</taxon>
        <taxon>Bacilli</taxon>
        <taxon>Bacillales</taxon>
        <taxon>Salinicoccaceae</taxon>
        <taxon>Phocicoccus</taxon>
    </lineage>
</organism>
<protein>
    <submittedName>
        <fullName evidence="3">Stress response protein NhaX</fullName>
    </submittedName>
</protein>
<gene>
    <name evidence="3" type="primary">nhaX</name>
    <name evidence="3" type="ORF">JEOSCH030_00719</name>
</gene>
<dbReference type="AlphaFoldDB" id="A0A6V7RCJ7"/>
<comment type="caution">
    <text evidence="3">The sequence shown here is derived from an EMBL/GenBank/DDBJ whole genome shotgun (WGS) entry which is preliminary data.</text>
</comment>
<keyword evidence="4" id="KW-1185">Reference proteome</keyword>
<accession>A0A6V7RCJ7</accession>
<name>A0A6V7RCJ7_9BACL</name>
<reference evidence="3 4" key="1">
    <citation type="submission" date="2020-07" db="EMBL/GenBank/DDBJ databases">
        <authorList>
            <person name="Criscuolo A."/>
        </authorList>
    </citation>
    <scope>NUCLEOTIDE SEQUENCE [LARGE SCALE GENOMIC DNA]</scope>
    <source>
        <strain evidence="4">CIP 111030</strain>
    </source>
</reference>
<sequence>MIHVIDPNRMEEDILPSVINEIKYNQFEEKYKEIKEFYQTNQIHHTLEVKEGNIADLILEEANSGKYDAIVIGAMGKKKFLKLEFGHVSDKILKESSIPVILVK</sequence>
<dbReference type="Gene3D" id="3.40.50.620">
    <property type="entry name" value="HUPs"/>
    <property type="match status" value="1"/>
</dbReference>
<proteinExistence type="inferred from homology"/>
<comment type="similarity">
    <text evidence="1">Belongs to the universal stress protein A family.</text>
</comment>